<dbReference type="OrthoDB" id="9853464at2"/>
<evidence type="ECO:0000313" key="5">
    <source>
        <dbReference type="Proteomes" id="UP000066284"/>
    </source>
</evidence>
<dbReference type="AlphaFoldDB" id="A0A0S4KVF5"/>
<dbReference type="KEGG" id="nio:NITINOP_0627"/>
<dbReference type="Gene3D" id="1.20.120.1490">
    <property type="match status" value="1"/>
</dbReference>
<feature type="compositionally biased region" description="Basic and acidic residues" evidence="2">
    <location>
        <begin position="37"/>
        <end position="46"/>
    </location>
</feature>
<feature type="chain" id="PRO_5006623623" description="Periplasmic heavy metal sensor" evidence="3">
    <location>
        <begin position="28"/>
        <end position="259"/>
    </location>
</feature>
<keyword evidence="1" id="KW-0175">Coiled coil</keyword>
<protein>
    <recommendedName>
        <fullName evidence="6">Periplasmic heavy metal sensor</fullName>
    </recommendedName>
</protein>
<accession>A0A0S4KVF5</accession>
<gene>
    <name evidence="4" type="ORF">NITINOP_0627</name>
</gene>
<proteinExistence type="predicted"/>
<feature type="compositionally biased region" description="Gly residues" evidence="2">
    <location>
        <begin position="216"/>
        <end position="237"/>
    </location>
</feature>
<dbReference type="RefSeq" id="WP_062483109.1">
    <property type="nucleotide sequence ID" value="NZ_LN885086.1"/>
</dbReference>
<evidence type="ECO:0008006" key="6">
    <source>
        <dbReference type="Google" id="ProtNLM"/>
    </source>
</evidence>
<feature type="compositionally biased region" description="Basic and acidic residues" evidence="2">
    <location>
        <begin position="238"/>
        <end position="249"/>
    </location>
</feature>
<feature type="coiled-coil region" evidence="1">
    <location>
        <begin position="83"/>
        <end position="121"/>
    </location>
</feature>
<keyword evidence="5" id="KW-1185">Reference proteome</keyword>
<evidence type="ECO:0000256" key="2">
    <source>
        <dbReference type="SAM" id="MobiDB-lite"/>
    </source>
</evidence>
<evidence type="ECO:0000313" key="4">
    <source>
        <dbReference type="EMBL" id="CUQ65602.1"/>
    </source>
</evidence>
<feature type="region of interest" description="Disordered" evidence="2">
    <location>
        <begin position="27"/>
        <end position="46"/>
    </location>
</feature>
<evidence type="ECO:0000256" key="3">
    <source>
        <dbReference type="SAM" id="SignalP"/>
    </source>
</evidence>
<dbReference type="STRING" id="1715989.NITINOP_0627"/>
<feature type="compositionally biased region" description="Gly residues" evidence="2">
    <location>
        <begin position="164"/>
        <end position="210"/>
    </location>
</feature>
<feature type="compositionally biased region" description="Basic and acidic residues" evidence="2">
    <location>
        <begin position="143"/>
        <end position="157"/>
    </location>
</feature>
<keyword evidence="3" id="KW-0732">Signal</keyword>
<feature type="signal peptide" evidence="3">
    <location>
        <begin position="1"/>
        <end position="27"/>
    </location>
</feature>
<dbReference type="Proteomes" id="UP000066284">
    <property type="component" value="Chromosome 1"/>
</dbReference>
<evidence type="ECO:0000256" key="1">
    <source>
        <dbReference type="SAM" id="Coils"/>
    </source>
</evidence>
<feature type="region of interest" description="Disordered" evidence="2">
    <location>
        <begin position="138"/>
        <end position="259"/>
    </location>
</feature>
<name>A0A0S4KVF5_9BACT</name>
<organism evidence="4 5">
    <name type="scientific">Candidatus Nitrospira inopinata</name>
    <dbReference type="NCBI Taxonomy" id="1715989"/>
    <lineage>
        <taxon>Bacteria</taxon>
        <taxon>Pseudomonadati</taxon>
        <taxon>Nitrospirota</taxon>
        <taxon>Nitrospiria</taxon>
        <taxon>Nitrospirales</taxon>
        <taxon>Nitrospiraceae</taxon>
        <taxon>Nitrospira</taxon>
    </lineage>
</organism>
<sequence>MQSMRKAWQKAASVLLIVSLTGSPALADQGHGQMGHGGHDPEEQADHSGHYITHLLKHAKEFGLTAEQIAKLKTLQLDYKRTEARLEADRKIAKLELDALLEDEKTDLAEIQAKIEQLKRSEGALLFSAIKAQQSAKVLLTPDQREKDRAHREQMKRESKRQRGGGMGGGMGGGGMMGGMGGRGRGGMGGGMGGGGMSGGGHGGHGGQSGGSHQSGMGGMEHGSMGQGSHGGTGAGHQEGHGNDDHEGDVTTGGATHEH</sequence>
<reference evidence="5" key="1">
    <citation type="submission" date="2015-09" db="EMBL/GenBank/DDBJ databases">
        <authorList>
            <person name="Daims H."/>
        </authorList>
    </citation>
    <scope>NUCLEOTIDE SEQUENCE [LARGE SCALE GENOMIC DNA]</scope>
</reference>
<dbReference type="EMBL" id="LN885086">
    <property type="protein sequence ID" value="CUQ65602.1"/>
    <property type="molecule type" value="Genomic_DNA"/>
</dbReference>